<evidence type="ECO:0000313" key="10">
    <source>
        <dbReference type="Proteomes" id="UP000673975"/>
    </source>
</evidence>
<keyword evidence="3 6" id="KW-0812">Transmembrane</keyword>
<evidence type="ECO:0000256" key="5">
    <source>
        <dbReference type="ARBA" id="ARBA00023136"/>
    </source>
</evidence>
<evidence type="ECO:0000313" key="9">
    <source>
        <dbReference type="EMBL" id="MBP3192680.1"/>
    </source>
</evidence>
<feature type="transmembrane region" description="Helical" evidence="6">
    <location>
        <begin position="497"/>
        <end position="514"/>
    </location>
</feature>
<comment type="caution">
    <text evidence="9">The sequence shown here is derived from an EMBL/GenBank/DDBJ whole genome shotgun (WGS) entry which is preliminary data.</text>
</comment>
<feature type="domain" description="ABC3 transporter permease C-terminal" evidence="7">
    <location>
        <begin position="280"/>
        <end position="399"/>
    </location>
</feature>
<name>A0A8J7UUS0_9BACT</name>
<feature type="domain" description="MacB-like periplasmic core" evidence="8">
    <location>
        <begin position="29"/>
        <end position="198"/>
    </location>
</feature>
<sequence>MTLMPDIFSIKTAWRDARSQYKSLLVYCGGIVAGVAALVAILSFRSDVLMTVDEQSRELLGADLEISQGRPYSNELVAWIDSVGGDQARSIEFSSMVMYGDVTRLSQIRAIEGPFPFYGEIKTSPETAAQTYQQERKALVDRPIMEQLDLQVGDSIRLGTEWIRISGKILEVPGESAAFSLIGPRIIVPKDAVAGSRLLDRGSRVQYKTWFRFGSHSQPGVTRDGQEVRREHIPDEDEIGQMASEVREIAGDSRINVTTVASRKQDFAQIIDNLTRFLGMVGFIALMLGALGVASAVYVYIKRKSATVATLRCLGASSRQVLYIFGIQVVGLGFAGAVAGALLGLLVQRFLPLLFTDFLPFELVQQVSLPAVGLGLLTGMATSIALAVMPLMSISSIPPLLAVRITDFSPLAHVSRRVKTGIGATVILALTLILAALLQSITAAALFIAGIIASILVLLAMSSLLIRTVRSLRLRSLSYVWRQGIANMFRPNNQTSVLVTTLGMGMLLIGSMYLSQEMILQRIDFRTGEDQSNLVFYDIQSDQLDDVTDISRDEGARVLETVPIVSMRLTHRNHRPVREIRDDTTSTASSWALTREYRVTYREELNEAETIREGEWIGQSEGIGSGKPVPVSLDYRLADDLAAGLGDTLTFDIQGVPVDTRVASIREVDFQRPQPNFFVLFPAGVLESAPQFHALTLRTPDEQTGARIQQAVVQSHPNVSAIDVGLVLQSVETFLDKVAMAVQFMALFSILTGLIVLASAIAISRFQRLKESVLLRTIGATRRQILGIQFVEYLWLGALSCLTGLLLALIAGWLLALLYFDLIFVPDLWALLAASVVVIALTLIVGFLNFRGILQSKPLEVLRAEG</sequence>
<reference evidence="9" key="1">
    <citation type="submission" date="2021-02" db="EMBL/GenBank/DDBJ databases">
        <title>Natronogracilivirga saccharolytica gen. nov. sp. nov. a new anaerobic, haloalkiliphilic carbohydrate-fermenting bacterium from soda lake and proposing of Cyclonatronumiaceae fam. nov. in the phylum Balneolaeota.</title>
        <authorList>
            <person name="Zhilina T.N."/>
            <person name="Sorokin D.Y."/>
            <person name="Zavarzina D.G."/>
            <person name="Toshchakov S.V."/>
            <person name="Kublanov I.V."/>
        </authorList>
    </citation>
    <scope>NUCLEOTIDE SEQUENCE</scope>
    <source>
        <strain evidence="9">Z-1702</strain>
    </source>
</reference>
<feature type="transmembrane region" description="Helical" evidence="6">
    <location>
        <begin position="793"/>
        <end position="816"/>
    </location>
</feature>
<dbReference type="RefSeq" id="WP_210511607.1">
    <property type="nucleotide sequence ID" value="NZ_JAFIDN010000005.1"/>
</dbReference>
<feature type="transmembrane region" description="Helical" evidence="6">
    <location>
        <begin position="738"/>
        <end position="763"/>
    </location>
</feature>
<evidence type="ECO:0000256" key="4">
    <source>
        <dbReference type="ARBA" id="ARBA00022989"/>
    </source>
</evidence>
<evidence type="ECO:0000259" key="8">
    <source>
        <dbReference type="Pfam" id="PF12704"/>
    </source>
</evidence>
<keyword evidence="4 6" id="KW-1133">Transmembrane helix</keyword>
<dbReference type="Pfam" id="PF02687">
    <property type="entry name" value="FtsX"/>
    <property type="match status" value="2"/>
</dbReference>
<dbReference type="EMBL" id="JAFIDN010000005">
    <property type="protein sequence ID" value="MBP3192680.1"/>
    <property type="molecule type" value="Genomic_DNA"/>
</dbReference>
<evidence type="ECO:0000256" key="6">
    <source>
        <dbReference type="SAM" id="Phobius"/>
    </source>
</evidence>
<feature type="transmembrane region" description="Helical" evidence="6">
    <location>
        <begin position="277"/>
        <end position="301"/>
    </location>
</feature>
<dbReference type="GO" id="GO:0005886">
    <property type="term" value="C:plasma membrane"/>
    <property type="evidence" value="ECO:0007669"/>
    <property type="project" value="UniProtKB-SubCell"/>
</dbReference>
<feature type="transmembrane region" description="Helical" evidence="6">
    <location>
        <begin position="444"/>
        <end position="466"/>
    </location>
</feature>
<dbReference type="PANTHER" id="PTHR30287:SF1">
    <property type="entry name" value="INNER MEMBRANE PROTEIN"/>
    <property type="match status" value="1"/>
</dbReference>
<dbReference type="InterPro" id="IPR003838">
    <property type="entry name" value="ABC3_permease_C"/>
</dbReference>
<comment type="subcellular location">
    <subcellularLocation>
        <location evidence="1">Cell membrane</location>
        <topology evidence="1">Multi-pass membrane protein</topology>
    </subcellularLocation>
</comment>
<protein>
    <submittedName>
        <fullName evidence="9">ABC transporter permease</fullName>
    </submittedName>
</protein>
<feature type="transmembrane region" description="Helical" evidence="6">
    <location>
        <begin position="420"/>
        <end position="438"/>
    </location>
</feature>
<feature type="transmembrane region" description="Helical" evidence="6">
    <location>
        <begin position="24"/>
        <end position="44"/>
    </location>
</feature>
<dbReference type="Pfam" id="PF12704">
    <property type="entry name" value="MacB_PCD"/>
    <property type="match status" value="1"/>
</dbReference>
<accession>A0A8J7UUS0</accession>
<evidence type="ECO:0000259" key="7">
    <source>
        <dbReference type="Pfam" id="PF02687"/>
    </source>
</evidence>
<dbReference type="AlphaFoldDB" id="A0A8J7UUS0"/>
<keyword evidence="10" id="KW-1185">Reference proteome</keyword>
<feature type="transmembrane region" description="Helical" evidence="6">
    <location>
        <begin position="321"/>
        <end position="347"/>
    </location>
</feature>
<feature type="transmembrane region" description="Helical" evidence="6">
    <location>
        <begin position="828"/>
        <end position="850"/>
    </location>
</feature>
<evidence type="ECO:0000256" key="2">
    <source>
        <dbReference type="ARBA" id="ARBA00022475"/>
    </source>
</evidence>
<proteinExistence type="predicted"/>
<evidence type="ECO:0000256" key="3">
    <source>
        <dbReference type="ARBA" id="ARBA00022692"/>
    </source>
</evidence>
<evidence type="ECO:0000256" key="1">
    <source>
        <dbReference type="ARBA" id="ARBA00004651"/>
    </source>
</evidence>
<dbReference type="Proteomes" id="UP000673975">
    <property type="component" value="Unassembled WGS sequence"/>
</dbReference>
<dbReference type="InterPro" id="IPR025857">
    <property type="entry name" value="MacB_PCD"/>
</dbReference>
<gene>
    <name evidence="9" type="ORF">NATSA_08390</name>
</gene>
<dbReference type="PANTHER" id="PTHR30287">
    <property type="entry name" value="MEMBRANE COMPONENT OF PREDICTED ABC SUPERFAMILY METABOLITE UPTAKE TRANSPORTER"/>
    <property type="match status" value="1"/>
</dbReference>
<feature type="domain" description="ABC3 transporter permease C-terminal" evidence="7">
    <location>
        <begin position="744"/>
        <end position="856"/>
    </location>
</feature>
<keyword evidence="2" id="KW-1003">Cell membrane</keyword>
<dbReference type="InterPro" id="IPR038766">
    <property type="entry name" value="Membrane_comp_ABC_pdt"/>
</dbReference>
<keyword evidence="5 6" id="KW-0472">Membrane</keyword>
<organism evidence="9 10">
    <name type="scientific">Natronogracilivirga saccharolytica</name>
    <dbReference type="NCBI Taxonomy" id="2812953"/>
    <lineage>
        <taxon>Bacteria</taxon>
        <taxon>Pseudomonadati</taxon>
        <taxon>Balneolota</taxon>
        <taxon>Balneolia</taxon>
        <taxon>Balneolales</taxon>
        <taxon>Cyclonatronaceae</taxon>
        <taxon>Natronogracilivirga</taxon>
    </lineage>
</organism>